<evidence type="ECO:0000256" key="1">
    <source>
        <dbReference type="ARBA" id="ARBA00001947"/>
    </source>
</evidence>
<comment type="caution">
    <text evidence="6">The sequence shown here is derived from an EMBL/GenBank/DDBJ whole genome shotgun (WGS) entry which is preliminary data.</text>
</comment>
<comment type="cofactor">
    <cofactor evidence="1">
        <name>Zn(2+)</name>
        <dbReference type="ChEBI" id="CHEBI:29105"/>
    </cofactor>
</comment>
<dbReference type="InterPro" id="IPR050178">
    <property type="entry name" value="AspA/AstE_fam"/>
</dbReference>
<dbReference type="SUPFAM" id="SSF53187">
    <property type="entry name" value="Zn-dependent exopeptidases"/>
    <property type="match status" value="1"/>
</dbReference>
<feature type="domain" description="Succinylglutamate desuccinylase/Aspartoacylase catalytic" evidence="5">
    <location>
        <begin position="34"/>
        <end position="176"/>
    </location>
</feature>
<evidence type="ECO:0000256" key="4">
    <source>
        <dbReference type="ARBA" id="ARBA00022833"/>
    </source>
</evidence>
<dbReference type="Pfam" id="PF24827">
    <property type="entry name" value="AstE_AspA_cat"/>
    <property type="match status" value="1"/>
</dbReference>
<keyword evidence="4" id="KW-0862">Zinc</keyword>
<accession>A0ABT0YRC8</accession>
<organism evidence="6 7">
    <name type="scientific">Caldimonas mangrovi</name>
    <dbReference type="NCBI Taxonomy" id="2944811"/>
    <lineage>
        <taxon>Bacteria</taxon>
        <taxon>Pseudomonadati</taxon>
        <taxon>Pseudomonadota</taxon>
        <taxon>Betaproteobacteria</taxon>
        <taxon>Burkholderiales</taxon>
        <taxon>Sphaerotilaceae</taxon>
        <taxon>Caldimonas</taxon>
    </lineage>
</organism>
<evidence type="ECO:0000313" key="7">
    <source>
        <dbReference type="Proteomes" id="UP001165541"/>
    </source>
</evidence>
<dbReference type="Proteomes" id="UP001165541">
    <property type="component" value="Unassembled WGS sequence"/>
</dbReference>
<evidence type="ECO:0000256" key="2">
    <source>
        <dbReference type="ARBA" id="ARBA00022723"/>
    </source>
</evidence>
<dbReference type="PANTHER" id="PTHR15162">
    <property type="entry name" value="ASPARTOACYLASE"/>
    <property type="match status" value="1"/>
</dbReference>
<keyword evidence="2" id="KW-0479">Metal-binding</keyword>
<proteinExistence type="predicted"/>
<dbReference type="RefSeq" id="WP_251779763.1">
    <property type="nucleotide sequence ID" value="NZ_JAMKFE010000011.1"/>
</dbReference>
<protein>
    <submittedName>
        <fullName evidence="6">Succinylglutamate desuccinylase/aspartoacylase family protein</fullName>
    </submittedName>
</protein>
<sequence length="318" mass="34903">MTTTLDMPKAPDIARYREGNTGVEGVWRFDAGTPGRRVLITALMHGNEFSGASAIAALLDAGVRPTHGVLTLALCNLRAFDRFDAATPHASRYVEEDMNRVWTDEALSMPASSERLRALELLPFVRDADWLLDLHSMHEPSRPLLLSGPSPRHLQLARRLGTPQHVVVDAGHADGCRLRDYGQFAPDGREGAMALLLEAGYHFDPAADAVALDMAARFLVASGVVVPERVPAAWLKPVPPQRTLLEVTHAIVARSMNFRFAGSYTGLETFERAGAILAYDDDRPVRTPYQHCTLVMPSLRQLRPGVTVVRLARSSPFP</sequence>
<gene>
    <name evidence="6" type="ORF">M8A51_17255</name>
</gene>
<dbReference type="PANTHER" id="PTHR15162:SF7">
    <property type="entry name" value="SUCCINYLGLUTAMATE DESUCCINYLASE"/>
    <property type="match status" value="1"/>
</dbReference>
<keyword evidence="7" id="KW-1185">Reference proteome</keyword>
<keyword evidence="3" id="KW-0378">Hydrolase</keyword>
<dbReference type="InterPro" id="IPR055438">
    <property type="entry name" value="AstE_AspA_cat"/>
</dbReference>
<evidence type="ECO:0000313" key="6">
    <source>
        <dbReference type="EMBL" id="MCM5681276.1"/>
    </source>
</evidence>
<evidence type="ECO:0000256" key="3">
    <source>
        <dbReference type="ARBA" id="ARBA00022801"/>
    </source>
</evidence>
<dbReference type="Gene3D" id="3.40.630.10">
    <property type="entry name" value="Zn peptidases"/>
    <property type="match status" value="1"/>
</dbReference>
<name>A0ABT0YRC8_9BURK</name>
<dbReference type="EMBL" id="JAMKFE010000011">
    <property type="protein sequence ID" value="MCM5681276.1"/>
    <property type="molecule type" value="Genomic_DNA"/>
</dbReference>
<evidence type="ECO:0000259" key="5">
    <source>
        <dbReference type="Pfam" id="PF24827"/>
    </source>
</evidence>
<reference evidence="6" key="1">
    <citation type="submission" date="2022-05" db="EMBL/GenBank/DDBJ databases">
        <title>Schlegelella sp. nov., isolated from mangrove soil.</title>
        <authorList>
            <person name="Liu Y."/>
            <person name="Ge X."/>
            <person name="Liu W."/>
        </authorList>
    </citation>
    <scope>NUCLEOTIDE SEQUENCE</scope>
    <source>
        <strain evidence="6">S2-27</strain>
    </source>
</reference>